<evidence type="ECO:0000256" key="5">
    <source>
        <dbReference type="ARBA" id="ARBA00022670"/>
    </source>
</evidence>
<dbReference type="InterPro" id="IPR023346">
    <property type="entry name" value="Lysozyme-like_dom_sf"/>
</dbReference>
<name>B1Y5M5_LEPCP</name>
<dbReference type="GO" id="GO:0008955">
    <property type="term" value="F:peptidoglycan glycosyltransferase activity"/>
    <property type="evidence" value="ECO:0007669"/>
    <property type="project" value="UniProtKB-EC"/>
</dbReference>
<protein>
    <recommendedName>
        <fullName evidence="10">peptidoglycan glycosyltransferase</fullName>
        <ecNumber evidence="10">2.4.99.28</ecNumber>
    </recommendedName>
</protein>
<dbReference type="HOGENOM" id="CLU_006354_7_3_4"/>
<accession>B1Y5M5</accession>
<dbReference type="InterPro" id="IPR012338">
    <property type="entry name" value="Beta-lactam/transpept-like"/>
</dbReference>
<dbReference type="STRING" id="395495.Lcho_2472"/>
<dbReference type="Pfam" id="PF00912">
    <property type="entry name" value="Transgly"/>
    <property type="match status" value="1"/>
</dbReference>
<keyword evidence="5" id="KW-0645">Protease</keyword>
<keyword evidence="6" id="KW-0328">Glycosyltransferase</keyword>
<dbReference type="KEGG" id="lch:Lcho_2472"/>
<dbReference type="GO" id="GO:0004180">
    <property type="term" value="F:carboxypeptidase activity"/>
    <property type="evidence" value="ECO:0007669"/>
    <property type="project" value="UniProtKB-KW"/>
</dbReference>
<dbReference type="EC" id="2.4.99.28" evidence="10"/>
<evidence type="ECO:0000256" key="6">
    <source>
        <dbReference type="ARBA" id="ARBA00022676"/>
    </source>
</evidence>
<dbReference type="InterPro" id="IPR001460">
    <property type="entry name" value="PCN-bd_Tpept"/>
</dbReference>
<keyword evidence="8" id="KW-0378">Hydrolase</keyword>
<dbReference type="AlphaFoldDB" id="B1Y5M5"/>
<comment type="similarity">
    <text evidence="3">In the N-terminal section; belongs to the glycosyltransferase 51 family.</text>
</comment>
<dbReference type="PANTHER" id="PTHR32282">
    <property type="entry name" value="BINDING PROTEIN TRANSPEPTIDASE, PUTATIVE-RELATED"/>
    <property type="match status" value="1"/>
</dbReference>
<dbReference type="GO" id="GO:0006508">
    <property type="term" value="P:proteolysis"/>
    <property type="evidence" value="ECO:0007669"/>
    <property type="project" value="UniProtKB-KW"/>
</dbReference>
<feature type="domain" description="Penicillin-binding protein transpeptidase" evidence="12">
    <location>
        <begin position="313"/>
        <end position="570"/>
    </location>
</feature>
<dbReference type="InterPro" id="IPR036950">
    <property type="entry name" value="PBP_transglycosylase"/>
</dbReference>
<dbReference type="OrthoDB" id="9766909at2"/>
<evidence type="ECO:0000259" key="12">
    <source>
        <dbReference type="Pfam" id="PF00905"/>
    </source>
</evidence>
<feature type="domain" description="Glycosyl transferase family 51" evidence="13">
    <location>
        <begin position="59"/>
        <end position="228"/>
    </location>
</feature>
<dbReference type="GO" id="GO:0009252">
    <property type="term" value="P:peptidoglycan biosynthetic process"/>
    <property type="evidence" value="ECO:0007669"/>
    <property type="project" value="UniProtKB-UniPathway"/>
</dbReference>
<comment type="similarity">
    <text evidence="2">In the C-terminal section; belongs to the transpeptidase family.</text>
</comment>
<evidence type="ECO:0000259" key="14">
    <source>
        <dbReference type="Pfam" id="PF06832"/>
    </source>
</evidence>
<dbReference type="Pfam" id="PF06832">
    <property type="entry name" value="BiPBP_C"/>
    <property type="match status" value="1"/>
</dbReference>
<keyword evidence="9" id="KW-0511">Multifunctional enzyme</keyword>
<dbReference type="CAZy" id="GT51">
    <property type="family name" value="Glycosyltransferase Family 51"/>
</dbReference>
<dbReference type="InterPro" id="IPR009647">
    <property type="entry name" value="PBP_C"/>
</dbReference>
<keyword evidence="7" id="KW-0808">Transferase</keyword>
<dbReference type="Gene3D" id="1.10.3810.10">
    <property type="entry name" value="Biosynthetic peptidoglycan transglycosylase-like"/>
    <property type="match status" value="1"/>
</dbReference>
<proteinExistence type="inferred from homology"/>
<dbReference type="InterPro" id="IPR011815">
    <property type="entry name" value="PBP_1c"/>
</dbReference>
<dbReference type="Proteomes" id="UP000001693">
    <property type="component" value="Chromosome"/>
</dbReference>
<evidence type="ECO:0000256" key="4">
    <source>
        <dbReference type="ARBA" id="ARBA00022645"/>
    </source>
</evidence>
<dbReference type="PANTHER" id="PTHR32282:SF15">
    <property type="entry name" value="PENICILLIN-BINDING PROTEIN 1C"/>
    <property type="match status" value="1"/>
</dbReference>
<evidence type="ECO:0000256" key="3">
    <source>
        <dbReference type="ARBA" id="ARBA00007739"/>
    </source>
</evidence>
<evidence type="ECO:0000256" key="9">
    <source>
        <dbReference type="ARBA" id="ARBA00023268"/>
    </source>
</evidence>
<comment type="pathway">
    <text evidence="1">Cell wall biogenesis; peptidoglycan biosynthesis.</text>
</comment>
<reference evidence="15 16" key="1">
    <citation type="submission" date="2008-03" db="EMBL/GenBank/DDBJ databases">
        <title>Complete sequence of Leptothrix cholodnii SP-6.</title>
        <authorList>
            <consortium name="US DOE Joint Genome Institute"/>
            <person name="Copeland A."/>
            <person name="Lucas S."/>
            <person name="Lapidus A."/>
            <person name="Glavina del Rio T."/>
            <person name="Dalin E."/>
            <person name="Tice H."/>
            <person name="Bruce D."/>
            <person name="Goodwin L."/>
            <person name="Pitluck S."/>
            <person name="Chertkov O."/>
            <person name="Brettin T."/>
            <person name="Detter J.C."/>
            <person name="Han C."/>
            <person name="Kuske C.R."/>
            <person name="Schmutz J."/>
            <person name="Larimer F."/>
            <person name="Land M."/>
            <person name="Hauser L."/>
            <person name="Kyrpides N."/>
            <person name="Lykidis A."/>
            <person name="Emerson D."/>
            <person name="Richardson P."/>
        </authorList>
    </citation>
    <scope>NUCLEOTIDE SEQUENCE [LARGE SCALE GENOMIC DNA]</scope>
    <source>
        <strain evidence="16">ATCC 51168 / LMG 8142 / SP-6</strain>
    </source>
</reference>
<evidence type="ECO:0000313" key="16">
    <source>
        <dbReference type="Proteomes" id="UP000001693"/>
    </source>
</evidence>
<comment type="catalytic activity">
    <reaction evidence="11">
        <text>[GlcNAc-(1-&gt;4)-Mur2Ac(oyl-L-Ala-gamma-D-Glu-L-Lys-D-Ala-D-Ala)](n)-di-trans,octa-cis-undecaprenyl diphosphate + beta-D-GlcNAc-(1-&gt;4)-Mur2Ac(oyl-L-Ala-gamma-D-Glu-L-Lys-D-Ala-D-Ala)-di-trans,octa-cis-undecaprenyl diphosphate = [GlcNAc-(1-&gt;4)-Mur2Ac(oyl-L-Ala-gamma-D-Glu-L-Lys-D-Ala-D-Ala)](n+1)-di-trans,octa-cis-undecaprenyl diphosphate + di-trans,octa-cis-undecaprenyl diphosphate + H(+)</text>
        <dbReference type="Rhea" id="RHEA:23708"/>
        <dbReference type="Rhea" id="RHEA-COMP:9602"/>
        <dbReference type="Rhea" id="RHEA-COMP:9603"/>
        <dbReference type="ChEBI" id="CHEBI:15378"/>
        <dbReference type="ChEBI" id="CHEBI:58405"/>
        <dbReference type="ChEBI" id="CHEBI:60033"/>
        <dbReference type="ChEBI" id="CHEBI:78435"/>
        <dbReference type="EC" id="2.4.99.28"/>
    </reaction>
</comment>
<sequence precursor="true">MKRVAQRGAVALLALAALLFGLDRAFPLPAQARLGAVSDGTRVVLAHDGTPLRTWPGADGSLRQPITPDAVSPLYLEALRHYEDRWFDWHPGVNPPALLRAAWQWARQGRIVSGGSTLTMQVARLLDPSPSAPRSLAAKLRQIARALQLEAHLSKAQILTLYLNHAPMGGQIEGVEMAARAYLGKPARTLSHAEAALLVALPQAPSRLRPDRAAGAAQAARDKVLQRMRTLGIWDAATVADARLERVFAPPLRARWLAPLAAERLRQAALRSSRTGDAAAPIIASTLDAGVQLRLEQVLLDRLGSLPDPVSIAALVVENDTLAVRGYAGSADFTDNSRAAHVDMVRAVRSPGSTLKPFLYAMALDDGLVHSESLLIDAPQSFGGYAPGNFEAAFSGPVSVSDALQRSLNVPAVDLLERIGPARLAAQLRNAGLRLRWPAGGAPNLSLILGGGGTTLEELVGAYTALARDGVAGLPRLTPEAPLIETRLMSAGAAFIVREILENGGRPDAPFRESSARVAWKTGTSFGFRDAWAVGVTDRYTVGIWVGRPDGTPNPGHFGANTAAPLVKDLLAALGAPGATTTGPRSVPAGVRALDICWPLGLAAEATPPDQCRVRRAAWTLDGTAPPTLPDRVRSGGLIETAWVDARHTRRLRPGCETRAPRHTPTPMSTPAATRWVPLEYVRWPTLLEPWIERSLRSEAERIPWAADCAARGPSRALRITGIEHGSVIRPAPGSPAAVVRVQVVGSRERVDWLLDGRLVGSTEPHGEGLRLTLGRTGEHALTAIDPQGRFERVRFSVR</sequence>
<evidence type="ECO:0000256" key="11">
    <source>
        <dbReference type="ARBA" id="ARBA00049902"/>
    </source>
</evidence>
<organism evidence="15 16">
    <name type="scientific">Leptothrix cholodnii (strain ATCC 51168 / LMG 8142 / SP-6)</name>
    <name type="common">Leptothrix discophora (strain SP-6)</name>
    <dbReference type="NCBI Taxonomy" id="395495"/>
    <lineage>
        <taxon>Bacteria</taxon>
        <taxon>Pseudomonadati</taxon>
        <taxon>Pseudomonadota</taxon>
        <taxon>Betaproteobacteria</taxon>
        <taxon>Burkholderiales</taxon>
        <taxon>Sphaerotilaceae</taxon>
        <taxon>Leptothrix</taxon>
    </lineage>
</organism>
<dbReference type="NCBIfam" id="TIGR02073">
    <property type="entry name" value="PBP_1c"/>
    <property type="match status" value="1"/>
</dbReference>
<dbReference type="SUPFAM" id="SSF53955">
    <property type="entry name" value="Lysozyme-like"/>
    <property type="match status" value="1"/>
</dbReference>
<dbReference type="SUPFAM" id="SSF56601">
    <property type="entry name" value="beta-lactamase/transpeptidase-like"/>
    <property type="match status" value="1"/>
</dbReference>
<dbReference type="UniPathway" id="UPA00219"/>
<evidence type="ECO:0000259" key="13">
    <source>
        <dbReference type="Pfam" id="PF00912"/>
    </source>
</evidence>
<keyword evidence="16" id="KW-1185">Reference proteome</keyword>
<keyword evidence="4" id="KW-0121">Carboxypeptidase</keyword>
<dbReference type="Gene3D" id="3.40.710.10">
    <property type="entry name" value="DD-peptidase/beta-lactamase superfamily"/>
    <property type="match status" value="1"/>
</dbReference>
<evidence type="ECO:0000256" key="2">
    <source>
        <dbReference type="ARBA" id="ARBA00007090"/>
    </source>
</evidence>
<evidence type="ECO:0000256" key="8">
    <source>
        <dbReference type="ARBA" id="ARBA00022801"/>
    </source>
</evidence>
<dbReference type="GO" id="GO:0008658">
    <property type="term" value="F:penicillin binding"/>
    <property type="evidence" value="ECO:0007669"/>
    <property type="project" value="InterPro"/>
</dbReference>
<feature type="domain" description="Penicillin-binding C-terminal" evidence="14">
    <location>
        <begin position="713"/>
        <end position="796"/>
    </location>
</feature>
<dbReference type="InterPro" id="IPR050396">
    <property type="entry name" value="Glycosyltr_51/Transpeptidase"/>
</dbReference>
<evidence type="ECO:0000256" key="10">
    <source>
        <dbReference type="ARBA" id="ARBA00044770"/>
    </source>
</evidence>
<dbReference type="InterPro" id="IPR001264">
    <property type="entry name" value="Glyco_trans_51"/>
</dbReference>
<evidence type="ECO:0000256" key="7">
    <source>
        <dbReference type="ARBA" id="ARBA00022679"/>
    </source>
</evidence>
<evidence type="ECO:0000256" key="1">
    <source>
        <dbReference type="ARBA" id="ARBA00004752"/>
    </source>
</evidence>
<evidence type="ECO:0000313" key="15">
    <source>
        <dbReference type="EMBL" id="ACB34737.1"/>
    </source>
</evidence>
<dbReference type="GO" id="GO:0030288">
    <property type="term" value="C:outer membrane-bounded periplasmic space"/>
    <property type="evidence" value="ECO:0007669"/>
    <property type="project" value="TreeGrafter"/>
</dbReference>
<dbReference type="EMBL" id="CP001013">
    <property type="protein sequence ID" value="ACB34737.1"/>
    <property type="molecule type" value="Genomic_DNA"/>
</dbReference>
<dbReference type="RefSeq" id="WP_012347493.1">
    <property type="nucleotide sequence ID" value="NC_010524.1"/>
</dbReference>
<dbReference type="Pfam" id="PF00905">
    <property type="entry name" value="Transpeptidase"/>
    <property type="match status" value="1"/>
</dbReference>
<dbReference type="eggNOG" id="COG4953">
    <property type="taxonomic scope" value="Bacteria"/>
</dbReference>
<gene>
    <name evidence="15" type="ordered locus">Lcho_2472</name>
</gene>